<name>A0ABT6YGW3_9BACT</name>
<evidence type="ECO:0008006" key="3">
    <source>
        <dbReference type="Google" id="ProtNLM"/>
    </source>
</evidence>
<organism evidence="1 2">
    <name type="scientific">Flectobacillus longus</name>
    <dbReference type="NCBI Taxonomy" id="2984207"/>
    <lineage>
        <taxon>Bacteria</taxon>
        <taxon>Pseudomonadati</taxon>
        <taxon>Bacteroidota</taxon>
        <taxon>Cytophagia</taxon>
        <taxon>Cytophagales</taxon>
        <taxon>Flectobacillaceae</taxon>
        <taxon>Flectobacillus</taxon>
    </lineage>
</organism>
<accession>A0ABT6YGW3</accession>
<protein>
    <recommendedName>
        <fullName evidence="3">SbsA Ig-like domain-containing protein</fullName>
    </recommendedName>
</protein>
<evidence type="ECO:0000313" key="1">
    <source>
        <dbReference type="EMBL" id="MDI9862836.1"/>
    </source>
</evidence>
<evidence type="ECO:0000313" key="2">
    <source>
        <dbReference type="Proteomes" id="UP001236569"/>
    </source>
</evidence>
<dbReference type="PROSITE" id="PS51257">
    <property type="entry name" value="PROKAR_LIPOPROTEIN"/>
    <property type="match status" value="1"/>
</dbReference>
<dbReference type="Proteomes" id="UP001236569">
    <property type="component" value="Unassembled WGS sequence"/>
</dbReference>
<sequence>MNRLILQLSLLVGILISCKPIQLDEAFPERTTFYIPDGVSLKSENRSCVIKYCSEELIKLYFQKKENLISNDLLFQAAEFFNKINPSINLKPTPYIFESNVYFSDGNASLANDPSGATYDSGVYPQGWNEIVFKGLSARSDFAFRAFTLKTFDNERRYQSYIFTLGRMLGLPENSNKQSWMYPYYEAGVKKEFSQEELSFLQNIASQCSTGDVVESTNAPNITAEGTVGFSVNFKFSKDFKLKKAGIIISENPDSLNVNHSNYYCEKVTSTTGTVILSTQNLNANTTYYYKGFLYGNNGVVMENQIKKLTIPNREHNKWTKTLFSGYIPENDKPVFAYNGYFYSDLHSTNKADEQYVLKISPQTGEIIEKVYLSVPQGNNTVYFLNNSIYILHFESNIQLRCYKFQLDTRVLSSILVPIPNFIQGALDYKSILFFNNPSGIFVIPYHSFTNGVAGTIFSNVYKLDFETLTFQDFGKAPIEQGNDDFTSPLTSPESANSSVVYNNYRGVVKVLNFNLLQKTTSVTVKPKLSYIQSIRITNTDVNSKIAINNSIYYTISDKSIYRFLSNTKNDLDYLIYDFDDDYYSYNDYFTSSTPIQSNLTDLNRGSIRNLFQVYDPVTESIKTLGVPFEAMFEGDIWKGSFRPRFIDGGDKIYFLATNYKNYSTLWVYHK</sequence>
<reference evidence="1 2" key="1">
    <citation type="submission" date="2023-05" db="EMBL/GenBank/DDBJ databases">
        <title>Novel species of genus Flectobacillus isolated from stream in China.</title>
        <authorList>
            <person name="Lu H."/>
        </authorList>
    </citation>
    <scope>NUCLEOTIDE SEQUENCE [LARGE SCALE GENOMIC DNA]</scope>
    <source>
        <strain evidence="1 2">DC10W</strain>
    </source>
</reference>
<proteinExistence type="predicted"/>
<gene>
    <name evidence="1" type="ORF">QM480_00765</name>
</gene>
<comment type="caution">
    <text evidence="1">The sequence shown here is derived from an EMBL/GenBank/DDBJ whole genome shotgun (WGS) entry which is preliminary data.</text>
</comment>
<dbReference type="EMBL" id="JASHID010000001">
    <property type="protein sequence ID" value="MDI9862836.1"/>
    <property type="molecule type" value="Genomic_DNA"/>
</dbReference>
<dbReference type="RefSeq" id="WP_283368197.1">
    <property type="nucleotide sequence ID" value="NZ_JASHID010000001.1"/>
</dbReference>
<keyword evidence="2" id="KW-1185">Reference proteome</keyword>